<keyword evidence="1" id="KW-0808">Transferase</keyword>
<proteinExistence type="predicted"/>
<dbReference type="GO" id="GO:0008410">
    <property type="term" value="F:CoA-transferase activity"/>
    <property type="evidence" value="ECO:0007669"/>
    <property type="project" value="TreeGrafter"/>
</dbReference>
<organism evidence="2 3">
    <name type="scientific">Vibrio nigripulchritudo SOn1</name>
    <dbReference type="NCBI Taxonomy" id="1238450"/>
    <lineage>
        <taxon>Bacteria</taxon>
        <taxon>Pseudomonadati</taxon>
        <taxon>Pseudomonadota</taxon>
        <taxon>Gammaproteobacteria</taxon>
        <taxon>Vibrionales</taxon>
        <taxon>Vibrionaceae</taxon>
        <taxon>Vibrio</taxon>
    </lineage>
</organism>
<dbReference type="InterPro" id="IPR023606">
    <property type="entry name" value="CoA-Trfase_III_dom_1_sf"/>
</dbReference>
<evidence type="ECO:0000313" key="3">
    <source>
        <dbReference type="Proteomes" id="UP000018211"/>
    </source>
</evidence>
<dbReference type="EMBL" id="CAOF01000194">
    <property type="protein sequence ID" value="CCO50127.1"/>
    <property type="molecule type" value="Genomic_DNA"/>
</dbReference>
<dbReference type="Gene3D" id="3.30.1540.10">
    <property type="entry name" value="formyl-coa transferase, domain 3"/>
    <property type="match status" value="1"/>
</dbReference>
<reference evidence="2 3" key="1">
    <citation type="journal article" date="2013" name="ISME J.">
        <title>Comparative genomics of pathogenic lineages of Vibrio nigripulchritudo identifies virulence-associated traits.</title>
        <authorList>
            <person name="Goudenege D."/>
            <person name="Labreuche Y."/>
            <person name="Krin E."/>
            <person name="Ansquer D."/>
            <person name="Mangenot S."/>
            <person name="Calteau A."/>
            <person name="Medigue C."/>
            <person name="Mazel D."/>
            <person name="Polz M.F."/>
            <person name="Le Roux F."/>
        </authorList>
    </citation>
    <scope>NUCLEOTIDE SEQUENCE [LARGE SCALE GENOMIC DNA]</scope>
    <source>
        <strain evidence="2 3">SOn1</strain>
    </source>
</reference>
<dbReference type="InterPro" id="IPR050483">
    <property type="entry name" value="CoA-transferase_III_domain"/>
</dbReference>
<evidence type="ECO:0000256" key="1">
    <source>
        <dbReference type="ARBA" id="ARBA00022679"/>
    </source>
</evidence>
<dbReference type="AlphaFoldDB" id="A0AAV2VZX5"/>
<dbReference type="InterPro" id="IPR044855">
    <property type="entry name" value="CoA-Trfase_III_dom3_sf"/>
</dbReference>
<gene>
    <name evidence="2" type="ORF">VIBNISOn1_970151</name>
</gene>
<dbReference type="SUPFAM" id="SSF89796">
    <property type="entry name" value="CoA-transferase family III (CaiB/BaiF)"/>
    <property type="match status" value="1"/>
</dbReference>
<dbReference type="PANTHER" id="PTHR48207:SF4">
    <property type="entry name" value="BLL6097 PROTEIN"/>
    <property type="match status" value="1"/>
</dbReference>
<dbReference type="Gene3D" id="3.40.50.10540">
    <property type="entry name" value="Crotonobetainyl-coa:carnitine coa-transferase, domain 1"/>
    <property type="match status" value="1"/>
</dbReference>
<dbReference type="PANTHER" id="PTHR48207">
    <property type="entry name" value="SUCCINATE--HYDROXYMETHYLGLUTARATE COA-TRANSFERASE"/>
    <property type="match status" value="1"/>
</dbReference>
<name>A0AAV2VZX5_9VIBR</name>
<evidence type="ECO:0000313" key="2">
    <source>
        <dbReference type="EMBL" id="CCO50127.1"/>
    </source>
</evidence>
<dbReference type="Proteomes" id="UP000018211">
    <property type="component" value="Unassembled WGS sequence"/>
</dbReference>
<dbReference type="InterPro" id="IPR003673">
    <property type="entry name" value="CoA-Trfase_fam_III"/>
</dbReference>
<sequence>MTRPLEGKIIVDFSQFLAGPLAGLKLADLGARVIKIERPGTGDLCRHLYLTDTDVGGVNSLFQAINRNKESFCADLKNPDDVAVVKELLKKADIVLQNFRPGVIERLGLDYETIRQFNPTVIYGSVSGYGTTGPWVNRPGQDLLAQSLSGVTWLSGNKDMPPTPMGLAIADMLAGNALVQGVLAALVRSNETGEGGKVETSLLEVLVDFQFEVLTTYLNDGKRDPDRAKVNNAHAYLSAPYGIYETKDSYIAIAMGPVDRLGKLMEDELIASFTDSSLWFSKRDEIKALIQLKLLEQNTEHWMSIFAKHDVWASEVLNWDELLESDAFKHLDMLQKLDHEEVEELMTTRLPIRFDGHVMNSSVAAPSLGQHTESIIKEFLLK</sequence>
<accession>A0AAV2VZX5</accession>
<comment type="caution">
    <text evidence="2">The sequence shown here is derived from an EMBL/GenBank/DDBJ whole genome shotgun (WGS) entry which is preliminary data.</text>
</comment>
<dbReference type="GeneID" id="97541603"/>
<dbReference type="RefSeq" id="WP_022550343.1">
    <property type="nucleotide sequence ID" value="NZ_LK391965.1"/>
</dbReference>
<dbReference type="Pfam" id="PF02515">
    <property type="entry name" value="CoA_transf_3"/>
    <property type="match status" value="1"/>
</dbReference>
<protein>
    <submittedName>
        <fullName evidence="2">CoA-transferase family III</fullName>
    </submittedName>
</protein>